<name>A0A3N0EBH8_9ACTN</name>
<dbReference type="AlphaFoldDB" id="A0A3N0EBH8"/>
<dbReference type="RefSeq" id="WP_123200867.1">
    <property type="nucleotide sequence ID" value="NZ_RJMB01000007.1"/>
</dbReference>
<organism evidence="1 2">
    <name type="scientific">Halostreptopolyspora alba</name>
    <dbReference type="NCBI Taxonomy" id="2487137"/>
    <lineage>
        <taxon>Bacteria</taxon>
        <taxon>Bacillati</taxon>
        <taxon>Actinomycetota</taxon>
        <taxon>Actinomycetes</taxon>
        <taxon>Streptosporangiales</taxon>
        <taxon>Nocardiopsidaceae</taxon>
        <taxon>Halostreptopolyspora</taxon>
    </lineage>
</organism>
<gene>
    <name evidence="1" type="ORF">EFW17_08960</name>
</gene>
<evidence type="ECO:0000313" key="1">
    <source>
        <dbReference type="EMBL" id="RNL85213.1"/>
    </source>
</evidence>
<proteinExistence type="predicted"/>
<accession>A0A3N0EBH8</accession>
<dbReference type="EMBL" id="RJMB01000007">
    <property type="protein sequence ID" value="RNL85213.1"/>
    <property type="molecule type" value="Genomic_DNA"/>
</dbReference>
<keyword evidence="2" id="KW-1185">Reference proteome</keyword>
<protein>
    <submittedName>
        <fullName evidence="1">Uncharacterized protein</fullName>
    </submittedName>
</protein>
<sequence>MNAEHDANAAGQPEDAGAAIAERTLEEARRRLAALDDLPTADHVAVFDELHRELSGVLERLDQDGGAGGETGGS</sequence>
<evidence type="ECO:0000313" key="2">
    <source>
        <dbReference type="Proteomes" id="UP000269198"/>
    </source>
</evidence>
<dbReference type="Proteomes" id="UP000269198">
    <property type="component" value="Unassembled WGS sequence"/>
</dbReference>
<reference evidence="1 2" key="1">
    <citation type="submission" date="2018-11" db="EMBL/GenBank/DDBJ databases">
        <title>The genome draft of YIM 96095.</title>
        <authorList>
            <person name="Tang S.-K."/>
            <person name="Chunyu W.-X."/>
            <person name="Feng Y.-Z."/>
        </authorList>
    </citation>
    <scope>NUCLEOTIDE SEQUENCE [LARGE SCALE GENOMIC DNA]</scope>
    <source>
        <strain evidence="1 2">YIM 96095</strain>
    </source>
</reference>
<comment type="caution">
    <text evidence="1">The sequence shown here is derived from an EMBL/GenBank/DDBJ whole genome shotgun (WGS) entry which is preliminary data.</text>
</comment>